<evidence type="ECO:0000313" key="1">
    <source>
        <dbReference type="EMBL" id="MBL0764702.1"/>
    </source>
</evidence>
<name>A0A937DDY7_9BACT</name>
<protein>
    <submittedName>
        <fullName evidence="1">Uncharacterized protein</fullName>
    </submittedName>
</protein>
<organism evidence="1 2">
    <name type="scientific">Marivirga atlantica</name>
    <dbReference type="NCBI Taxonomy" id="1548457"/>
    <lineage>
        <taxon>Bacteria</taxon>
        <taxon>Pseudomonadati</taxon>
        <taxon>Bacteroidota</taxon>
        <taxon>Cytophagia</taxon>
        <taxon>Cytophagales</taxon>
        <taxon>Marivirgaceae</taxon>
        <taxon>Marivirga</taxon>
    </lineage>
</organism>
<proteinExistence type="predicted"/>
<evidence type="ECO:0000313" key="2">
    <source>
        <dbReference type="Proteomes" id="UP000642920"/>
    </source>
</evidence>
<gene>
    <name evidence="1" type="ORF">JKP34_05535</name>
</gene>
<dbReference type="Proteomes" id="UP000642920">
    <property type="component" value="Unassembled WGS sequence"/>
</dbReference>
<keyword evidence="2" id="KW-1185">Reference proteome</keyword>
<comment type="caution">
    <text evidence="1">The sequence shown here is derived from an EMBL/GenBank/DDBJ whole genome shotgun (WGS) entry which is preliminary data.</text>
</comment>
<dbReference type="AlphaFoldDB" id="A0A937DDY7"/>
<dbReference type="RefSeq" id="WP_201918520.1">
    <property type="nucleotide sequence ID" value="NZ_JAERQG010000001.1"/>
</dbReference>
<reference evidence="1" key="1">
    <citation type="submission" date="2021-01" db="EMBL/GenBank/DDBJ databases">
        <title>Marivirga sp. nov., isolated from intertidal surface sediments.</title>
        <authorList>
            <person name="Zhang M."/>
        </authorList>
    </citation>
    <scope>NUCLEOTIDE SEQUENCE</scope>
    <source>
        <strain evidence="1">SM1354</strain>
    </source>
</reference>
<sequence>METAFNSELEKNIEQKVNLIKGEFSPSEAEEILCHLIDKKINFHKVRDFSREIRFGINENSSSNRIEELQEVRERVSDIVKEAELRGKSMKIKANIEIELV</sequence>
<dbReference type="EMBL" id="JAERQG010000001">
    <property type="protein sequence ID" value="MBL0764702.1"/>
    <property type="molecule type" value="Genomic_DNA"/>
</dbReference>
<accession>A0A937DDY7</accession>